<dbReference type="Pfam" id="PF09723">
    <property type="entry name" value="Zn_ribbon_8"/>
    <property type="match status" value="1"/>
</dbReference>
<dbReference type="SMART" id="SM00834">
    <property type="entry name" value="CxxC_CXXC_SSSS"/>
    <property type="match status" value="1"/>
</dbReference>
<feature type="domain" description="Putative regulatory protein FmdB zinc ribbon" evidence="1">
    <location>
        <begin position="1"/>
        <end position="45"/>
    </location>
</feature>
<evidence type="ECO:0000313" key="2">
    <source>
        <dbReference type="EMBL" id="WZL76386.1"/>
    </source>
</evidence>
<dbReference type="Proteomes" id="UP001461341">
    <property type="component" value="Chromosome"/>
</dbReference>
<evidence type="ECO:0000259" key="1">
    <source>
        <dbReference type="SMART" id="SM00834"/>
    </source>
</evidence>
<dbReference type="RefSeq" id="WP_369018544.1">
    <property type="nucleotide sequence ID" value="NZ_CP121689.1"/>
</dbReference>
<accession>A0ABZ2YE07</accession>
<dbReference type="EMBL" id="CP121689">
    <property type="protein sequence ID" value="WZL76386.1"/>
    <property type="molecule type" value="Genomic_DNA"/>
</dbReference>
<gene>
    <name evidence="2" type="ORF">QBE54_01225</name>
</gene>
<dbReference type="Gene3D" id="2.20.28.30">
    <property type="entry name" value="RNA polymerase ii, chain L"/>
    <property type="match status" value="1"/>
</dbReference>
<evidence type="ECO:0000313" key="3">
    <source>
        <dbReference type="Proteomes" id="UP001461341"/>
    </source>
</evidence>
<keyword evidence="3" id="KW-1185">Reference proteome</keyword>
<name>A0ABZ2YE07_9BACT</name>
<organism evidence="2 3">
    <name type="scientific">Thermatribacter velox</name>
    <dbReference type="NCBI Taxonomy" id="3039681"/>
    <lineage>
        <taxon>Bacteria</taxon>
        <taxon>Pseudomonadati</taxon>
        <taxon>Atribacterota</taxon>
        <taxon>Atribacteria</taxon>
        <taxon>Atribacterales</taxon>
        <taxon>Thermatribacteraceae</taxon>
        <taxon>Thermatribacter</taxon>
    </lineage>
</organism>
<dbReference type="NCBIfam" id="TIGR02605">
    <property type="entry name" value="CxxC_CxxC_SSSS"/>
    <property type="match status" value="1"/>
</dbReference>
<dbReference type="InterPro" id="IPR013429">
    <property type="entry name" value="Regulatory_FmdB_Zinc_ribbon"/>
</dbReference>
<reference evidence="2 3" key="1">
    <citation type="submission" date="2023-03" db="EMBL/GenBank/DDBJ databases">
        <title>Novel Species.</title>
        <authorList>
            <person name="Ma S."/>
        </authorList>
    </citation>
    <scope>NUCLEOTIDE SEQUENCE [LARGE SCALE GENOMIC DNA]</scope>
    <source>
        <strain evidence="2 3">B11</strain>
    </source>
</reference>
<sequence>MPTYEYRCKQCGSSMEVKASIEEKERGLDLTCPQCGSKELTQVFGGFMLGCSPKGGHSGAFGGCSCCS</sequence>
<protein>
    <submittedName>
        <fullName evidence="2">Zinc ribbon domain-containing protein</fullName>
    </submittedName>
</protein>
<proteinExistence type="predicted"/>